<feature type="transmembrane region" description="Helical" evidence="1">
    <location>
        <begin position="153"/>
        <end position="169"/>
    </location>
</feature>
<feature type="transmembrane region" description="Helical" evidence="1">
    <location>
        <begin position="75"/>
        <end position="108"/>
    </location>
</feature>
<feature type="transmembrane region" description="Helical" evidence="1">
    <location>
        <begin position="120"/>
        <end position="141"/>
    </location>
</feature>
<organism evidence="2 3">
    <name type="scientific">Streptomyces spinoverrucosus</name>
    <dbReference type="NCBI Taxonomy" id="284043"/>
    <lineage>
        <taxon>Bacteria</taxon>
        <taxon>Bacillati</taxon>
        <taxon>Actinomycetota</taxon>
        <taxon>Actinomycetes</taxon>
        <taxon>Kitasatosporales</taxon>
        <taxon>Streptomycetaceae</taxon>
        <taxon>Streptomyces</taxon>
    </lineage>
</organism>
<evidence type="ECO:0000313" key="2">
    <source>
        <dbReference type="EMBL" id="GEC04896.1"/>
    </source>
</evidence>
<comment type="caution">
    <text evidence="2">The sequence shown here is derived from an EMBL/GenBank/DDBJ whole genome shotgun (WGS) entry which is preliminary data.</text>
</comment>
<keyword evidence="3" id="KW-1185">Reference proteome</keyword>
<name>A0A4Y3VIP5_9ACTN</name>
<reference evidence="2 3" key="1">
    <citation type="submission" date="2019-06" db="EMBL/GenBank/DDBJ databases">
        <title>Whole genome shotgun sequence of Streptomyces spinoverrucosus NBRC 14228.</title>
        <authorList>
            <person name="Hosoyama A."/>
            <person name="Uohara A."/>
            <person name="Ohji S."/>
            <person name="Ichikawa N."/>
        </authorList>
    </citation>
    <scope>NUCLEOTIDE SEQUENCE [LARGE SCALE GENOMIC DNA]</scope>
    <source>
        <strain evidence="2 3">NBRC 14228</strain>
    </source>
</reference>
<feature type="transmembrane region" description="Helical" evidence="1">
    <location>
        <begin position="39"/>
        <end position="63"/>
    </location>
</feature>
<protein>
    <submittedName>
        <fullName evidence="2">Membrane protein</fullName>
    </submittedName>
</protein>
<evidence type="ECO:0000256" key="1">
    <source>
        <dbReference type="SAM" id="Phobius"/>
    </source>
</evidence>
<dbReference type="Proteomes" id="UP000317881">
    <property type="component" value="Unassembled WGS sequence"/>
</dbReference>
<sequence>MRASYLIGVVARGSGSGWIGHGLRSPYGAGPRMKPRAGVGLTSVMVALTLTTGMIEAVSFLVLGPVFTAVQTGNLLFLAFALTGAAGLSPAAAGVSCAAFAVGAVLGSRFETIVDVHGRRWFVPGLMTEALLLGLGGLVAWRTGVDEQGGPVTGHHFVVIALVAAAMGVRNVTTLRVGVPDVPTTVSTRALTALLGGLSPLADPRIGSGLRHEGRRFASVAAMFAGGLVGAWLLHEAVRPAVVLLVPAVVVLALGAVFWAMPRGRTSEPG</sequence>
<gene>
    <name evidence="2" type="ORF">SSP24_25510</name>
</gene>
<dbReference type="Pfam" id="PF06912">
    <property type="entry name" value="DUF1275"/>
    <property type="match status" value="1"/>
</dbReference>
<proteinExistence type="predicted"/>
<feature type="transmembrane region" description="Helical" evidence="1">
    <location>
        <begin position="241"/>
        <end position="261"/>
    </location>
</feature>
<dbReference type="EMBL" id="BJND01000017">
    <property type="protein sequence ID" value="GEC04896.1"/>
    <property type="molecule type" value="Genomic_DNA"/>
</dbReference>
<evidence type="ECO:0000313" key="3">
    <source>
        <dbReference type="Proteomes" id="UP000317881"/>
    </source>
</evidence>
<dbReference type="AlphaFoldDB" id="A0A4Y3VIP5"/>
<keyword evidence="1" id="KW-1133">Transmembrane helix</keyword>
<dbReference type="PANTHER" id="PTHR37488:SF2">
    <property type="entry name" value="DUF1275 DOMAIN-CONTAINING PROTEIN"/>
    <property type="match status" value="1"/>
</dbReference>
<feature type="transmembrane region" description="Helical" evidence="1">
    <location>
        <begin position="217"/>
        <end position="235"/>
    </location>
</feature>
<keyword evidence="1" id="KW-0472">Membrane</keyword>
<accession>A0A4Y3VIP5</accession>
<dbReference type="InterPro" id="IPR010699">
    <property type="entry name" value="DUF1275"/>
</dbReference>
<dbReference type="PANTHER" id="PTHR37488">
    <property type="entry name" value="DUF1275 DOMAIN-CONTAINING PROTEIN"/>
    <property type="match status" value="1"/>
</dbReference>
<keyword evidence="1" id="KW-0812">Transmembrane</keyword>